<evidence type="ECO:0000313" key="1">
    <source>
        <dbReference type="EMBL" id="KAJ7766668.1"/>
    </source>
</evidence>
<dbReference type="AlphaFoldDB" id="A0AAD7NM05"/>
<organism evidence="1 2">
    <name type="scientific">Mycena metata</name>
    <dbReference type="NCBI Taxonomy" id="1033252"/>
    <lineage>
        <taxon>Eukaryota</taxon>
        <taxon>Fungi</taxon>
        <taxon>Dikarya</taxon>
        <taxon>Basidiomycota</taxon>
        <taxon>Agaricomycotina</taxon>
        <taxon>Agaricomycetes</taxon>
        <taxon>Agaricomycetidae</taxon>
        <taxon>Agaricales</taxon>
        <taxon>Marasmiineae</taxon>
        <taxon>Mycenaceae</taxon>
        <taxon>Mycena</taxon>
    </lineage>
</organism>
<reference evidence="1" key="1">
    <citation type="submission" date="2023-03" db="EMBL/GenBank/DDBJ databases">
        <title>Massive genome expansion in bonnet fungi (Mycena s.s.) driven by repeated elements and novel gene families across ecological guilds.</title>
        <authorList>
            <consortium name="Lawrence Berkeley National Laboratory"/>
            <person name="Harder C.B."/>
            <person name="Miyauchi S."/>
            <person name="Viragh M."/>
            <person name="Kuo A."/>
            <person name="Thoen E."/>
            <person name="Andreopoulos B."/>
            <person name="Lu D."/>
            <person name="Skrede I."/>
            <person name="Drula E."/>
            <person name="Henrissat B."/>
            <person name="Morin E."/>
            <person name="Kohler A."/>
            <person name="Barry K."/>
            <person name="LaButti K."/>
            <person name="Morin E."/>
            <person name="Salamov A."/>
            <person name="Lipzen A."/>
            <person name="Mereny Z."/>
            <person name="Hegedus B."/>
            <person name="Baldrian P."/>
            <person name="Stursova M."/>
            <person name="Weitz H."/>
            <person name="Taylor A."/>
            <person name="Grigoriev I.V."/>
            <person name="Nagy L.G."/>
            <person name="Martin F."/>
            <person name="Kauserud H."/>
        </authorList>
    </citation>
    <scope>NUCLEOTIDE SEQUENCE</scope>
    <source>
        <strain evidence="1">CBHHK182m</strain>
    </source>
</reference>
<accession>A0AAD7NM05</accession>
<name>A0AAD7NM05_9AGAR</name>
<protein>
    <submittedName>
        <fullName evidence="1">Uncharacterized protein</fullName>
    </submittedName>
</protein>
<comment type="caution">
    <text evidence="1">The sequence shown here is derived from an EMBL/GenBank/DDBJ whole genome shotgun (WGS) entry which is preliminary data.</text>
</comment>
<dbReference type="EMBL" id="JARKIB010000023">
    <property type="protein sequence ID" value="KAJ7766668.1"/>
    <property type="molecule type" value="Genomic_DNA"/>
</dbReference>
<evidence type="ECO:0000313" key="2">
    <source>
        <dbReference type="Proteomes" id="UP001215598"/>
    </source>
</evidence>
<gene>
    <name evidence="1" type="ORF">B0H16DRAFT_1522173</name>
</gene>
<keyword evidence="2" id="KW-1185">Reference proteome</keyword>
<proteinExistence type="predicted"/>
<sequence>MDTECSFPFDIEREIFETTAVRYRKSIPTLLRVCHRVHTWVQPLLYSALHISKPNDPILAVLRSKPASFLQNAVRHVFLLNDPDMKDVNQEVLTICSGIVNLVIDREFDRDLLPILDTMHLRSLDLYIPPMGSLWAHSTLKHPLFFSITHLSFYQNHADGPEPSKWDNWSRLAALPALTHLCLSEDISSIFPEALKECRGLVLAVTLFWTRVEARSANAFVQELAITDARFFVMVTPNAITKEWQLGARGGDDFWVRAERFITRRRAGEIEKTCYFLDETDS</sequence>
<dbReference type="Proteomes" id="UP001215598">
    <property type="component" value="Unassembled WGS sequence"/>
</dbReference>